<evidence type="ECO:0000313" key="8">
    <source>
        <dbReference type="EMBL" id="MBH0112615.1"/>
    </source>
</evidence>
<evidence type="ECO:0000259" key="6">
    <source>
        <dbReference type="PROSITE" id="PS50111"/>
    </source>
</evidence>
<dbReference type="SUPFAM" id="SSF58104">
    <property type="entry name" value="Methyl-accepting chemotaxis protein (MCP) signaling domain"/>
    <property type="match status" value="1"/>
</dbReference>
<evidence type="ECO:0000256" key="1">
    <source>
        <dbReference type="ARBA" id="ARBA00022500"/>
    </source>
</evidence>
<accession>A0A931MKM1</accession>
<keyword evidence="3" id="KW-0807">Transducer</keyword>
<evidence type="ECO:0000256" key="2">
    <source>
        <dbReference type="ARBA" id="ARBA00029447"/>
    </source>
</evidence>
<dbReference type="PROSITE" id="PS50111">
    <property type="entry name" value="CHEMOTAXIS_TRANSDUC_2"/>
    <property type="match status" value="1"/>
</dbReference>
<proteinExistence type="inferred from homology"/>
<name>A0A931MKM1_9SPHN</name>
<dbReference type="RefSeq" id="WP_197162264.1">
    <property type="nucleotide sequence ID" value="NZ_JADZGI010000001.1"/>
</dbReference>
<dbReference type="EMBL" id="JADZGI010000001">
    <property type="protein sequence ID" value="MBH0112615.1"/>
    <property type="molecule type" value="Genomic_DNA"/>
</dbReference>
<dbReference type="GO" id="GO:0006935">
    <property type="term" value="P:chemotaxis"/>
    <property type="evidence" value="ECO:0007669"/>
    <property type="project" value="UniProtKB-KW"/>
</dbReference>
<dbReference type="AlphaFoldDB" id="A0A931MKM1"/>
<organism evidence="8 9">
    <name type="scientific">Novosphingobium aureum</name>
    <dbReference type="NCBI Taxonomy" id="2792964"/>
    <lineage>
        <taxon>Bacteria</taxon>
        <taxon>Pseudomonadati</taxon>
        <taxon>Pseudomonadota</taxon>
        <taxon>Alphaproteobacteria</taxon>
        <taxon>Sphingomonadales</taxon>
        <taxon>Sphingomonadaceae</taxon>
        <taxon>Novosphingobium</taxon>
    </lineage>
</organism>
<keyword evidence="5" id="KW-0812">Transmembrane</keyword>
<dbReference type="Gene3D" id="1.10.287.950">
    <property type="entry name" value="Methyl-accepting chemotaxis protein"/>
    <property type="match status" value="1"/>
</dbReference>
<dbReference type="CDD" id="cd11386">
    <property type="entry name" value="MCP_signal"/>
    <property type="match status" value="1"/>
</dbReference>
<dbReference type="InterPro" id="IPR051310">
    <property type="entry name" value="MCP_chemotaxis"/>
</dbReference>
<dbReference type="GO" id="GO:0016020">
    <property type="term" value="C:membrane"/>
    <property type="evidence" value="ECO:0007669"/>
    <property type="project" value="InterPro"/>
</dbReference>
<evidence type="ECO:0000256" key="3">
    <source>
        <dbReference type="PROSITE-ProRule" id="PRU00284"/>
    </source>
</evidence>
<evidence type="ECO:0000256" key="5">
    <source>
        <dbReference type="SAM" id="Phobius"/>
    </source>
</evidence>
<dbReference type="InterPro" id="IPR004089">
    <property type="entry name" value="MCPsignal_dom"/>
</dbReference>
<feature type="region of interest" description="Disordered" evidence="4">
    <location>
        <begin position="425"/>
        <end position="474"/>
    </location>
</feature>
<keyword evidence="9" id="KW-1185">Reference proteome</keyword>
<evidence type="ECO:0000256" key="4">
    <source>
        <dbReference type="SAM" id="MobiDB-lite"/>
    </source>
</evidence>
<dbReference type="PRINTS" id="PR00260">
    <property type="entry name" value="CHEMTRNSDUCR"/>
</dbReference>
<evidence type="ECO:0000259" key="7">
    <source>
        <dbReference type="PROSITE" id="PS50885"/>
    </source>
</evidence>
<gene>
    <name evidence="8" type="ORF">I5E68_06570</name>
</gene>
<dbReference type="SMART" id="SM00283">
    <property type="entry name" value="MA"/>
    <property type="match status" value="1"/>
</dbReference>
<dbReference type="Pfam" id="PF00015">
    <property type="entry name" value="MCPsignal"/>
    <property type="match status" value="1"/>
</dbReference>
<evidence type="ECO:0000313" key="9">
    <source>
        <dbReference type="Proteomes" id="UP000617634"/>
    </source>
</evidence>
<feature type="transmembrane region" description="Helical" evidence="5">
    <location>
        <begin position="47"/>
        <end position="69"/>
    </location>
</feature>
<reference evidence="8" key="1">
    <citation type="submission" date="2020-11" db="EMBL/GenBank/DDBJ databases">
        <title>Novosphingobium aureum sp. nov., a marine bacterium isolated from sediment of a salt flat.</title>
        <authorList>
            <person name="Yoo Y."/>
            <person name="Kim J.-J."/>
        </authorList>
    </citation>
    <scope>NUCLEOTIDE SEQUENCE</scope>
    <source>
        <strain evidence="8">YJ-S2-02</strain>
    </source>
</reference>
<dbReference type="PANTHER" id="PTHR43531:SF11">
    <property type="entry name" value="METHYL-ACCEPTING CHEMOTAXIS PROTEIN 3"/>
    <property type="match status" value="1"/>
</dbReference>
<comment type="similarity">
    <text evidence="2">Belongs to the methyl-accepting chemotaxis (MCP) protein family.</text>
</comment>
<protein>
    <submittedName>
        <fullName evidence="8">Methyl-accepting chemotaxis protein</fullName>
    </submittedName>
</protein>
<dbReference type="GO" id="GO:0004888">
    <property type="term" value="F:transmembrane signaling receptor activity"/>
    <property type="evidence" value="ECO:0007669"/>
    <property type="project" value="InterPro"/>
</dbReference>
<sequence>MLDWFEKQAPIRVKFKALFWLLGGLSALGLIATALAVAGWGPAPLHLAMAAAGLAATLATVAVAARAICDPYVTTVVRMEALAGGDTTSPILFTEHRDCVGRMTVAMATFRNNAVKVQENFEAQKLLMEAMGEALAALAANRLDCAITRTFPRDYERLREDFNSAVDGLSRAIGSVHSSAASVLTGSAEIASAADDLAERNENQAASLEQAAAIMAMVTEGVKKAASAAVSAREGISEAHGETSTGAEVVERAVAAMGEIEKSAQAIGKIVDIIDSIALQTNLLALNAGVEAARAGDAGKGFAVVANEVRALAQRSADAARDISELIQASSSQVVTGVRLVGETGSLLGTIKRRIDQVSGEVDAIAQTTHTQAQSLDQVNKMVHELDRVTQQNAAMVEQASAATRTLSDEANGLASLVRRFTLASSERGGRPAPAPGMAEPRRLPRARPAEGVPMVSGNLALKADPANEDWSSF</sequence>
<keyword evidence="1" id="KW-0145">Chemotaxis</keyword>
<dbReference type="PANTHER" id="PTHR43531">
    <property type="entry name" value="PROTEIN ICFG"/>
    <property type="match status" value="1"/>
</dbReference>
<keyword evidence="5" id="KW-0472">Membrane</keyword>
<feature type="domain" description="Methyl-accepting transducer" evidence="6">
    <location>
        <begin position="179"/>
        <end position="408"/>
    </location>
</feature>
<dbReference type="InterPro" id="IPR004090">
    <property type="entry name" value="Chemotax_Me-accpt_rcpt"/>
</dbReference>
<keyword evidence="5" id="KW-1133">Transmembrane helix</keyword>
<dbReference type="PROSITE" id="PS50885">
    <property type="entry name" value="HAMP"/>
    <property type="match status" value="1"/>
</dbReference>
<dbReference type="InterPro" id="IPR003660">
    <property type="entry name" value="HAMP_dom"/>
</dbReference>
<feature type="transmembrane region" description="Helical" evidence="5">
    <location>
        <begin position="17"/>
        <end position="41"/>
    </location>
</feature>
<feature type="domain" description="HAMP" evidence="7">
    <location>
        <begin position="128"/>
        <end position="174"/>
    </location>
</feature>
<dbReference type="Proteomes" id="UP000617634">
    <property type="component" value="Unassembled WGS sequence"/>
</dbReference>
<dbReference type="GO" id="GO:0007165">
    <property type="term" value="P:signal transduction"/>
    <property type="evidence" value="ECO:0007669"/>
    <property type="project" value="UniProtKB-KW"/>
</dbReference>
<comment type="caution">
    <text evidence="8">The sequence shown here is derived from an EMBL/GenBank/DDBJ whole genome shotgun (WGS) entry which is preliminary data.</text>
</comment>